<evidence type="ECO:0000259" key="10">
    <source>
        <dbReference type="SMART" id="SM00471"/>
    </source>
</evidence>
<comment type="cofactor">
    <cofactor evidence="3">
        <name>Co(2+)</name>
        <dbReference type="ChEBI" id="CHEBI:48828"/>
    </cofactor>
</comment>
<keyword evidence="12" id="KW-1185">Reference proteome</keyword>
<comment type="subunit">
    <text evidence="6">Homodimer.</text>
</comment>
<dbReference type="Pfam" id="PF13023">
    <property type="entry name" value="HD_3"/>
    <property type="match status" value="1"/>
</dbReference>
<evidence type="ECO:0000313" key="11">
    <source>
        <dbReference type="EMBL" id="CAD8057301.1"/>
    </source>
</evidence>
<dbReference type="PANTHER" id="PTHR11845">
    <property type="entry name" value="5'-DEOXYNUCLEOTIDASE HDDC2"/>
    <property type="match status" value="1"/>
</dbReference>
<name>A0A8S1KSE0_9CILI</name>
<dbReference type="EMBL" id="CAJJDN010000011">
    <property type="protein sequence ID" value="CAD8057301.1"/>
    <property type="molecule type" value="Genomic_DNA"/>
</dbReference>
<sequence length="182" mass="21792">MQKYVKFFKISQQLKFVKRKGWTRFPLIKQVESVADHSWMIQVIALSLPTNELNKDKCIKIALLHDLAEVIVGDIIPSENMPVQVKKQKEDDAMRMMIQDLDEEIKQELYNIHKEYENGESIEAEVVRELDKLEMLFQAFDYEQKFKVRLDEFYTCETRIKTKYVRPLLDELLKQREEFLSQ</sequence>
<comment type="catalytic activity">
    <reaction evidence="1">
        <text>a 2'-deoxyribonucleoside 5'-phosphate + H2O = a 2'-deoxyribonucleoside + phosphate</text>
        <dbReference type="Rhea" id="RHEA:36167"/>
        <dbReference type="ChEBI" id="CHEBI:15377"/>
        <dbReference type="ChEBI" id="CHEBI:18274"/>
        <dbReference type="ChEBI" id="CHEBI:43474"/>
        <dbReference type="ChEBI" id="CHEBI:65317"/>
        <dbReference type="EC" id="3.1.3.89"/>
    </reaction>
</comment>
<dbReference type="OrthoDB" id="10254258at2759"/>
<proteinExistence type="inferred from homology"/>
<evidence type="ECO:0000256" key="9">
    <source>
        <dbReference type="ARBA" id="ARBA00022801"/>
    </source>
</evidence>
<dbReference type="FunFam" id="1.10.3210.10:FF:000035">
    <property type="entry name" value="HD family hydrolase"/>
    <property type="match status" value="1"/>
</dbReference>
<comment type="cofactor">
    <cofactor evidence="2">
        <name>Mn(2+)</name>
        <dbReference type="ChEBI" id="CHEBI:29035"/>
    </cofactor>
</comment>
<evidence type="ECO:0000256" key="3">
    <source>
        <dbReference type="ARBA" id="ARBA00001941"/>
    </source>
</evidence>
<accession>A0A8S1KSE0</accession>
<dbReference type="EC" id="3.1.3.89" evidence="7"/>
<dbReference type="PANTHER" id="PTHR11845:SF13">
    <property type="entry name" value="5'-DEOXYNUCLEOTIDASE HDDC2"/>
    <property type="match status" value="1"/>
</dbReference>
<dbReference type="GO" id="GO:0002953">
    <property type="term" value="F:5'-deoxynucleotidase activity"/>
    <property type="evidence" value="ECO:0007669"/>
    <property type="project" value="UniProtKB-EC"/>
</dbReference>
<keyword evidence="9" id="KW-0378">Hydrolase</keyword>
<evidence type="ECO:0000256" key="2">
    <source>
        <dbReference type="ARBA" id="ARBA00001936"/>
    </source>
</evidence>
<feature type="domain" description="HD/PDEase" evidence="10">
    <location>
        <begin position="30"/>
        <end position="145"/>
    </location>
</feature>
<comment type="similarity">
    <text evidence="5">Belongs to the HDDC2 family.</text>
</comment>
<comment type="function">
    <text evidence="4">Catalyzes the dephosphorylation of the nucleoside 5'-monophosphates deoxyadenosine monophosphate (dAMP), deoxycytidine monophosphate (dCMP), deoxyguanosine monophosphate (dGMP) and deoxythymidine monophosphate (dTMP).</text>
</comment>
<evidence type="ECO:0000256" key="7">
    <source>
        <dbReference type="ARBA" id="ARBA00012964"/>
    </source>
</evidence>
<evidence type="ECO:0000256" key="1">
    <source>
        <dbReference type="ARBA" id="ARBA00001638"/>
    </source>
</evidence>
<dbReference type="GO" id="GO:0005737">
    <property type="term" value="C:cytoplasm"/>
    <property type="evidence" value="ECO:0007669"/>
    <property type="project" value="TreeGrafter"/>
</dbReference>
<dbReference type="Proteomes" id="UP000692954">
    <property type="component" value="Unassembled WGS sequence"/>
</dbReference>
<gene>
    <name evidence="11" type="ORF">PSON_ATCC_30995.1.T0110121</name>
</gene>
<comment type="caution">
    <text evidence="11">The sequence shown here is derived from an EMBL/GenBank/DDBJ whole genome shotgun (WGS) entry which is preliminary data.</text>
</comment>
<organism evidence="11 12">
    <name type="scientific">Paramecium sonneborni</name>
    <dbReference type="NCBI Taxonomy" id="65129"/>
    <lineage>
        <taxon>Eukaryota</taxon>
        <taxon>Sar</taxon>
        <taxon>Alveolata</taxon>
        <taxon>Ciliophora</taxon>
        <taxon>Intramacronucleata</taxon>
        <taxon>Oligohymenophorea</taxon>
        <taxon>Peniculida</taxon>
        <taxon>Parameciidae</taxon>
        <taxon>Paramecium</taxon>
    </lineage>
</organism>
<evidence type="ECO:0000256" key="5">
    <source>
        <dbReference type="ARBA" id="ARBA00009999"/>
    </source>
</evidence>
<protein>
    <recommendedName>
        <fullName evidence="7">5'-deoxynucleotidase</fullName>
        <ecNumber evidence="7">3.1.3.89</ecNumber>
    </recommendedName>
</protein>
<evidence type="ECO:0000256" key="6">
    <source>
        <dbReference type="ARBA" id="ARBA00011738"/>
    </source>
</evidence>
<dbReference type="SMART" id="SM00471">
    <property type="entry name" value="HDc"/>
    <property type="match status" value="1"/>
</dbReference>
<dbReference type="InterPro" id="IPR003607">
    <property type="entry name" value="HD/PDEase_dom"/>
</dbReference>
<evidence type="ECO:0000256" key="8">
    <source>
        <dbReference type="ARBA" id="ARBA00022723"/>
    </source>
</evidence>
<evidence type="ECO:0000313" key="12">
    <source>
        <dbReference type="Proteomes" id="UP000692954"/>
    </source>
</evidence>
<evidence type="ECO:0000256" key="4">
    <source>
        <dbReference type="ARBA" id="ARBA00004074"/>
    </source>
</evidence>
<keyword evidence="8" id="KW-0479">Metal-binding</keyword>
<dbReference type="AlphaFoldDB" id="A0A8S1KSE0"/>
<dbReference type="GO" id="GO:0046872">
    <property type="term" value="F:metal ion binding"/>
    <property type="evidence" value="ECO:0007669"/>
    <property type="project" value="UniProtKB-KW"/>
</dbReference>
<dbReference type="InterPro" id="IPR006674">
    <property type="entry name" value="HD_domain"/>
</dbReference>
<reference evidence="11" key="1">
    <citation type="submission" date="2021-01" db="EMBL/GenBank/DDBJ databases">
        <authorList>
            <consortium name="Genoscope - CEA"/>
            <person name="William W."/>
        </authorList>
    </citation>
    <scope>NUCLEOTIDE SEQUENCE</scope>
</reference>
<dbReference type="InterPro" id="IPR039356">
    <property type="entry name" value="YfbR/HDDC2"/>
</dbReference>